<comment type="function">
    <text evidence="10">Involved in the system for phosphate transport across the cytoplasmic membrane.</text>
</comment>
<keyword evidence="6 10" id="KW-0592">Phosphate transport</keyword>
<feature type="signal peptide" evidence="10">
    <location>
        <begin position="1"/>
        <end position="19"/>
    </location>
</feature>
<dbReference type="GO" id="GO:0042301">
    <property type="term" value="F:phosphate ion binding"/>
    <property type="evidence" value="ECO:0007669"/>
    <property type="project" value="UniProtKB-UniRule"/>
</dbReference>
<comment type="similarity">
    <text evidence="3 10">Belongs to the PstS family.</text>
</comment>
<protein>
    <recommendedName>
        <fullName evidence="10">Phosphate-binding protein</fullName>
    </recommendedName>
</protein>
<dbReference type="InterPro" id="IPR024370">
    <property type="entry name" value="PBP_domain"/>
</dbReference>
<reference evidence="12 13" key="2">
    <citation type="submission" date="2009-02" db="EMBL/GenBank/DDBJ databases">
        <title>Draft genome sequence of Clostridium methylpentosum (DSM 5476).</title>
        <authorList>
            <person name="Sudarsanam P."/>
            <person name="Ley R."/>
            <person name="Guruge J."/>
            <person name="Turnbaugh P.J."/>
            <person name="Mahowald M."/>
            <person name="Liep D."/>
            <person name="Gordon J."/>
        </authorList>
    </citation>
    <scope>NUCLEOTIDE SEQUENCE [LARGE SCALE GENOMIC DNA]</scope>
    <source>
        <strain evidence="12 13">DSM 5476</strain>
    </source>
</reference>
<evidence type="ECO:0000256" key="9">
    <source>
        <dbReference type="ARBA" id="ARBA00023288"/>
    </source>
</evidence>
<dbReference type="AlphaFoldDB" id="C0EBM0"/>
<keyword evidence="7 10" id="KW-0732">Signal</keyword>
<evidence type="ECO:0000256" key="1">
    <source>
        <dbReference type="ARBA" id="ARBA00002841"/>
    </source>
</evidence>
<dbReference type="HOGENOM" id="CLU_026228_5_1_9"/>
<dbReference type="EMBL" id="ACEC01000043">
    <property type="protein sequence ID" value="EEG31138.1"/>
    <property type="molecule type" value="Genomic_DNA"/>
</dbReference>
<dbReference type="CDD" id="cd13653">
    <property type="entry name" value="PBP2_phosphate_like_1"/>
    <property type="match status" value="1"/>
</dbReference>
<dbReference type="SUPFAM" id="SSF53850">
    <property type="entry name" value="Periplasmic binding protein-like II"/>
    <property type="match status" value="1"/>
</dbReference>
<keyword evidence="9 10" id="KW-0449">Lipoprotein</keyword>
<dbReference type="eggNOG" id="COG0226">
    <property type="taxonomic scope" value="Bacteria"/>
</dbReference>
<dbReference type="GO" id="GO:0005886">
    <property type="term" value="C:plasma membrane"/>
    <property type="evidence" value="ECO:0007669"/>
    <property type="project" value="UniProtKB-SubCell"/>
</dbReference>
<comment type="subcellular location">
    <subcellularLocation>
        <location evidence="2 10">Cell membrane</location>
        <topology evidence="2 10">Lipid-anchor</topology>
    </subcellularLocation>
</comment>
<evidence type="ECO:0000256" key="4">
    <source>
        <dbReference type="ARBA" id="ARBA00011529"/>
    </source>
</evidence>
<feature type="chain" id="PRO_5039762136" description="Phosphate-binding protein" evidence="10">
    <location>
        <begin position="20"/>
        <end position="293"/>
    </location>
</feature>
<sequence>MKKRLLALLLSSALMISFAGCGGAAEPSAQPSQASSAGSSSASSTALEGKLTLNGSTSMAPVCQALGDAFTEKNPDVTIEQGGTGSGDAVPAVTGGTALIGNLSRELKDSENPSDFEVVTIALDGIAVVVNGESKVADLTKDQIASIFSGEITDWSEVGGDAGAIKVVGREASSGTRDGFESIFGIKEKTKYGVEVSETGVVLSTVASDKNAIGYVSLASVDESKGIKALTVDGIEATEPNVADGSYFVQRPFVQIYKKGSSDPLVKAWFEFLRSDEGQKIIEDAGLVPQTIA</sequence>
<gene>
    <name evidence="12" type="primary">pstS</name>
    <name evidence="12" type="ORF">CLOSTMETH_01238</name>
</gene>
<dbReference type="NCBIfam" id="TIGR02136">
    <property type="entry name" value="ptsS_2"/>
    <property type="match status" value="1"/>
</dbReference>
<comment type="subunit">
    <text evidence="4 10">The complex is composed of two ATP-binding proteins (PstB), two transmembrane proteins (PstC and PstA) and a solute-binding protein (PstS).</text>
</comment>
<evidence type="ECO:0000256" key="7">
    <source>
        <dbReference type="ARBA" id="ARBA00022729"/>
    </source>
</evidence>
<evidence type="ECO:0000256" key="6">
    <source>
        <dbReference type="ARBA" id="ARBA00022592"/>
    </source>
</evidence>
<reference evidence="12 13" key="1">
    <citation type="submission" date="2009-01" db="EMBL/GenBank/DDBJ databases">
        <authorList>
            <person name="Fulton L."/>
            <person name="Clifton S."/>
            <person name="Fulton B."/>
            <person name="Xu J."/>
            <person name="Minx P."/>
            <person name="Pepin K.H."/>
            <person name="Johnson M."/>
            <person name="Bhonagiri V."/>
            <person name="Nash W.E."/>
            <person name="Mardis E.R."/>
            <person name="Wilson R.K."/>
        </authorList>
    </citation>
    <scope>NUCLEOTIDE SEQUENCE [LARGE SCALE GENOMIC DNA]</scope>
    <source>
        <strain evidence="12 13">DSM 5476</strain>
    </source>
</reference>
<proteinExistence type="inferred from homology"/>
<evidence type="ECO:0000259" key="11">
    <source>
        <dbReference type="Pfam" id="PF12849"/>
    </source>
</evidence>
<dbReference type="PANTHER" id="PTHR30570:SF1">
    <property type="entry name" value="PHOSPHATE-BINDING PROTEIN PSTS"/>
    <property type="match status" value="1"/>
</dbReference>
<evidence type="ECO:0000256" key="8">
    <source>
        <dbReference type="ARBA" id="ARBA00023139"/>
    </source>
</evidence>
<evidence type="ECO:0000256" key="2">
    <source>
        <dbReference type="ARBA" id="ARBA00004193"/>
    </source>
</evidence>
<name>C0EBM0_9FIRM</name>
<keyword evidence="10" id="KW-0472">Membrane</keyword>
<keyword evidence="10" id="KW-1003">Cell membrane</keyword>
<organism evidence="12 13">
    <name type="scientific">[Clostridium] methylpentosum DSM 5476</name>
    <dbReference type="NCBI Taxonomy" id="537013"/>
    <lineage>
        <taxon>Bacteria</taxon>
        <taxon>Bacillati</taxon>
        <taxon>Bacillota</taxon>
        <taxon>Clostridia</taxon>
        <taxon>Eubacteriales</taxon>
        <taxon>Oscillospiraceae</taxon>
        <taxon>Oscillospiraceae incertae sedis</taxon>
    </lineage>
</organism>
<dbReference type="PANTHER" id="PTHR30570">
    <property type="entry name" value="PERIPLASMIC PHOSPHATE BINDING COMPONENT OF PHOSPHATE ABC TRANSPORTER"/>
    <property type="match status" value="1"/>
</dbReference>
<accession>C0EBM0</accession>
<comment type="function">
    <text evidence="1">Part of the ABC transporter complex PstSACB involved in phosphate import.</text>
</comment>
<evidence type="ECO:0000256" key="10">
    <source>
        <dbReference type="RuleBase" id="RU367119"/>
    </source>
</evidence>
<keyword evidence="5 10" id="KW-0813">Transport</keyword>
<evidence type="ECO:0000256" key="5">
    <source>
        <dbReference type="ARBA" id="ARBA00022448"/>
    </source>
</evidence>
<dbReference type="InterPro" id="IPR050811">
    <property type="entry name" value="Phosphate_ABC_transporter"/>
</dbReference>
<dbReference type="Pfam" id="PF12849">
    <property type="entry name" value="PBP_like_2"/>
    <property type="match status" value="1"/>
</dbReference>
<comment type="caution">
    <text evidence="12">The sequence shown here is derived from an EMBL/GenBank/DDBJ whole genome shotgun (WGS) entry which is preliminary data.</text>
</comment>
<evidence type="ECO:0000313" key="12">
    <source>
        <dbReference type="EMBL" id="EEG31138.1"/>
    </source>
</evidence>
<evidence type="ECO:0000313" key="13">
    <source>
        <dbReference type="Proteomes" id="UP000003340"/>
    </source>
</evidence>
<keyword evidence="13" id="KW-1185">Reference proteome</keyword>
<dbReference type="Proteomes" id="UP000003340">
    <property type="component" value="Unassembled WGS sequence"/>
</dbReference>
<dbReference type="Gene3D" id="3.40.190.10">
    <property type="entry name" value="Periplasmic binding protein-like II"/>
    <property type="match status" value="2"/>
</dbReference>
<dbReference type="GO" id="GO:0006817">
    <property type="term" value="P:phosphate ion transport"/>
    <property type="evidence" value="ECO:0007669"/>
    <property type="project" value="UniProtKB-UniRule"/>
</dbReference>
<dbReference type="PROSITE" id="PS51257">
    <property type="entry name" value="PROKAR_LIPOPROTEIN"/>
    <property type="match status" value="1"/>
</dbReference>
<dbReference type="InterPro" id="IPR011862">
    <property type="entry name" value="Phos-bd"/>
</dbReference>
<feature type="domain" description="PBP" evidence="11">
    <location>
        <begin position="41"/>
        <end position="277"/>
    </location>
</feature>
<dbReference type="STRING" id="537013.CLOSTMETH_01238"/>
<evidence type="ECO:0000256" key="3">
    <source>
        <dbReference type="ARBA" id="ARBA00008725"/>
    </source>
</evidence>
<keyword evidence="8 10" id="KW-0564">Palmitate</keyword>